<dbReference type="SMART" id="SM00052">
    <property type="entry name" value="EAL"/>
    <property type="match status" value="1"/>
</dbReference>
<dbReference type="PANTHER" id="PTHR44757">
    <property type="entry name" value="DIGUANYLATE CYCLASE DGCP"/>
    <property type="match status" value="1"/>
</dbReference>
<dbReference type="EMBL" id="JACJHR010000009">
    <property type="protein sequence ID" value="MBB2499285.1"/>
    <property type="molecule type" value="Genomic_DNA"/>
</dbReference>
<dbReference type="Gene3D" id="3.30.450.20">
    <property type="entry name" value="PAS domain"/>
    <property type="match status" value="1"/>
</dbReference>
<dbReference type="InterPro" id="IPR001633">
    <property type="entry name" value="EAL_dom"/>
</dbReference>
<dbReference type="NCBIfam" id="TIGR00254">
    <property type="entry name" value="GGDEF"/>
    <property type="match status" value="1"/>
</dbReference>
<evidence type="ECO:0000259" key="3">
    <source>
        <dbReference type="PROSITE" id="PS50887"/>
    </source>
</evidence>
<dbReference type="PROSITE" id="PS50112">
    <property type="entry name" value="PAS"/>
    <property type="match status" value="1"/>
</dbReference>
<name>A0A8E1VVZ4_9PSEU</name>
<evidence type="ECO:0000313" key="4">
    <source>
        <dbReference type="EMBL" id="MBB2499285.1"/>
    </source>
</evidence>
<protein>
    <submittedName>
        <fullName evidence="4">Diguanylate cyclase</fullName>
    </submittedName>
</protein>
<dbReference type="PROSITE" id="PS50883">
    <property type="entry name" value="EAL"/>
    <property type="match status" value="1"/>
</dbReference>
<dbReference type="AlphaFoldDB" id="A0A8E1VVZ4"/>
<dbReference type="Gene3D" id="3.20.20.450">
    <property type="entry name" value="EAL domain"/>
    <property type="match status" value="1"/>
</dbReference>
<sequence>MKRWSVPEPGAMPGLVDVARKYAAALTDTNGVTLPPAEVERLLLDFAGEVAARPEDAGATRRFTALFSSAPLGIALTDPAGTVVEANAALARLLGTSTTALRDKHIADLAAGPQDAERLRAALDSLPLTADARRTVQSVQLGHSRDGELTTNVTLASLPGDRPDTYFPVFMAADDDDLHLLGERLRHQNLHDSLTGLPNSAAFNAQLEVALGSGGSDEIALLYLDIDGFKVINDGLGAGMGDLVLKAISRKLEAVFAGQHEGYVARLSGDGFAVLLRGPELTAQKTVVLADRVLEELSEPVYVDGHGIGVSASIGIVVRPANEGSHGDLLRAAELALHRAKEAGKAQWMLFDPQLDARDRNRYQLGAVIAGALENGEFSLIYQPTVKLAKPDEIAAVNAGLLWSHPERGELGPEEFYPLAQTTGMTVPLGKWLLQESLGATARWREQYGPAAPDVCIKLPNRLAIDPDLVLLVKNQLDRHRLPARALRLCTDRESLFDGEGEVLDSFSVLADLGAQLVLTISGSSDLELIPRYQLPVKHVILSGPVVDALAVPDPAETDVRHLSQLVTRAKELGLRIGAEGVRDAGHAERLREQGVLAARGSFVAESATGDEVDEMIARHAS</sequence>
<organism evidence="4 5">
    <name type="scientific">Amycolatopsis echigonensis</name>
    <dbReference type="NCBI Taxonomy" id="2576905"/>
    <lineage>
        <taxon>Bacteria</taxon>
        <taxon>Bacillati</taxon>
        <taxon>Actinomycetota</taxon>
        <taxon>Actinomycetes</taxon>
        <taxon>Pseudonocardiales</taxon>
        <taxon>Pseudonocardiaceae</taxon>
        <taxon>Amycolatopsis</taxon>
    </lineage>
</organism>
<dbReference type="InterPro" id="IPR052155">
    <property type="entry name" value="Biofilm_reg_signaling"/>
</dbReference>
<accession>A0A8E1VVZ4</accession>
<dbReference type="Pfam" id="PF00990">
    <property type="entry name" value="GGDEF"/>
    <property type="match status" value="1"/>
</dbReference>
<dbReference type="SUPFAM" id="SSF55785">
    <property type="entry name" value="PYP-like sensor domain (PAS domain)"/>
    <property type="match status" value="1"/>
</dbReference>
<feature type="domain" description="EAL" evidence="2">
    <location>
        <begin position="362"/>
        <end position="621"/>
    </location>
</feature>
<dbReference type="Proteomes" id="UP000550260">
    <property type="component" value="Unassembled WGS sequence"/>
</dbReference>
<dbReference type="NCBIfam" id="TIGR00229">
    <property type="entry name" value="sensory_box"/>
    <property type="match status" value="1"/>
</dbReference>
<evidence type="ECO:0000259" key="1">
    <source>
        <dbReference type="PROSITE" id="PS50112"/>
    </source>
</evidence>
<dbReference type="InterPro" id="IPR029787">
    <property type="entry name" value="Nucleotide_cyclase"/>
</dbReference>
<evidence type="ECO:0000313" key="5">
    <source>
        <dbReference type="Proteomes" id="UP000550260"/>
    </source>
</evidence>
<dbReference type="PANTHER" id="PTHR44757:SF2">
    <property type="entry name" value="BIOFILM ARCHITECTURE MAINTENANCE PROTEIN MBAA"/>
    <property type="match status" value="1"/>
</dbReference>
<dbReference type="SUPFAM" id="SSF141868">
    <property type="entry name" value="EAL domain-like"/>
    <property type="match status" value="1"/>
</dbReference>
<reference evidence="4 5" key="1">
    <citation type="submission" date="2020-08" db="EMBL/GenBank/DDBJ databases">
        <title>Amycolatopsis echigonensis JCM 21831.</title>
        <authorList>
            <person name="Tedsree N."/>
            <person name="Kuncharoen N."/>
            <person name="Likhitwitayawuid K."/>
            <person name="Tanasupawat S."/>
        </authorList>
    </citation>
    <scope>NUCLEOTIDE SEQUENCE [LARGE SCALE GENOMIC DNA]</scope>
    <source>
        <strain evidence="4 5">JCM 21831</strain>
    </source>
</reference>
<dbReference type="SUPFAM" id="SSF55073">
    <property type="entry name" value="Nucleotide cyclase"/>
    <property type="match status" value="1"/>
</dbReference>
<dbReference type="InterPro" id="IPR035965">
    <property type="entry name" value="PAS-like_dom_sf"/>
</dbReference>
<dbReference type="InterPro" id="IPR043128">
    <property type="entry name" value="Rev_trsase/Diguanyl_cyclase"/>
</dbReference>
<dbReference type="SMART" id="SM00267">
    <property type="entry name" value="GGDEF"/>
    <property type="match status" value="1"/>
</dbReference>
<gene>
    <name evidence="4" type="ORF">H5411_09080</name>
</gene>
<dbReference type="CDD" id="cd00130">
    <property type="entry name" value="PAS"/>
    <property type="match status" value="1"/>
</dbReference>
<dbReference type="InterPro" id="IPR000014">
    <property type="entry name" value="PAS"/>
</dbReference>
<proteinExistence type="predicted"/>
<comment type="caution">
    <text evidence="4">The sequence shown here is derived from an EMBL/GenBank/DDBJ whole genome shotgun (WGS) entry which is preliminary data.</text>
</comment>
<dbReference type="InterPro" id="IPR000160">
    <property type="entry name" value="GGDEF_dom"/>
</dbReference>
<dbReference type="PROSITE" id="PS50887">
    <property type="entry name" value="GGDEF"/>
    <property type="match status" value="1"/>
</dbReference>
<dbReference type="Pfam" id="PF13188">
    <property type="entry name" value="PAS_8"/>
    <property type="match status" value="1"/>
</dbReference>
<dbReference type="CDD" id="cd01949">
    <property type="entry name" value="GGDEF"/>
    <property type="match status" value="1"/>
</dbReference>
<evidence type="ECO:0000259" key="2">
    <source>
        <dbReference type="PROSITE" id="PS50883"/>
    </source>
</evidence>
<dbReference type="Pfam" id="PF00563">
    <property type="entry name" value="EAL"/>
    <property type="match status" value="1"/>
</dbReference>
<feature type="domain" description="GGDEF" evidence="3">
    <location>
        <begin position="217"/>
        <end position="353"/>
    </location>
</feature>
<feature type="domain" description="PAS" evidence="1">
    <location>
        <begin position="59"/>
        <end position="124"/>
    </location>
</feature>
<dbReference type="Gene3D" id="3.30.70.270">
    <property type="match status" value="1"/>
</dbReference>
<dbReference type="CDD" id="cd01948">
    <property type="entry name" value="EAL"/>
    <property type="match status" value="1"/>
</dbReference>
<dbReference type="InterPro" id="IPR035919">
    <property type="entry name" value="EAL_sf"/>
</dbReference>
<dbReference type="SMART" id="SM00091">
    <property type="entry name" value="PAS"/>
    <property type="match status" value="1"/>
</dbReference>